<sequence length="114" mass="12407">MGELCSGGVLSYPSLRRDVHSGHLLLLATLCPSRKQDKPLTLSSAKDWRAGEGFCFEPGMTDPLSLSISLSLALPPYLLSVFFRLASLSPYIASPLRHTLCMTCGHWGARSQQS</sequence>
<reference evidence="1" key="1">
    <citation type="journal article" date="2023" name="Science">
        <title>Genome structures resolve the early diversification of teleost fishes.</title>
        <authorList>
            <person name="Parey E."/>
            <person name="Louis A."/>
            <person name="Montfort J."/>
            <person name="Bouchez O."/>
            <person name="Roques C."/>
            <person name="Iampietro C."/>
            <person name="Lluch J."/>
            <person name="Castinel A."/>
            <person name="Donnadieu C."/>
            <person name="Desvignes T."/>
            <person name="Floi Bucao C."/>
            <person name="Jouanno E."/>
            <person name="Wen M."/>
            <person name="Mejri S."/>
            <person name="Dirks R."/>
            <person name="Jansen H."/>
            <person name="Henkel C."/>
            <person name="Chen W.J."/>
            <person name="Zahm M."/>
            <person name="Cabau C."/>
            <person name="Klopp C."/>
            <person name="Thompson A.W."/>
            <person name="Robinson-Rechavi M."/>
            <person name="Braasch I."/>
            <person name="Lecointre G."/>
            <person name="Bobe J."/>
            <person name="Postlethwait J.H."/>
            <person name="Berthelot C."/>
            <person name="Roest Crollius H."/>
            <person name="Guiguen Y."/>
        </authorList>
    </citation>
    <scope>NUCLEOTIDE SEQUENCE</scope>
    <source>
        <strain evidence="1">WJC10195</strain>
    </source>
</reference>
<name>A0A9Q1F5A2_SYNKA</name>
<dbReference type="Proteomes" id="UP001152622">
    <property type="component" value="Chromosome 8"/>
</dbReference>
<keyword evidence="2" id="KW-1185">Reference proteome</keyword>
<dbReference type="EMBL" id="JAINUF010000008">
    <property type="protein sequence ID" value="KAJ8351201.1"/>
    <property type="molecule type" value="Genomic_DNA"/>
</dbReference>
<gene>
    <name evidence="1" type="ORF">SKAU_G00226770</name>
</gene>
<evidence type="ECO:0000313" key="2">
    <source>
        <dbReference type="Proteomes" id="UP001152622"/>
    </source>
</evidence>
<evidence type="ECO:0000313" key="1">
    <source>
        <dbReference type="EMBL" id="KAJ8351201.1"/>
    </source>
</evidence>
<proteinExistence type="predicted"/>
<comment type="caution">
    <text evidence="1">The sequence shown here is derived from an EMBL/GenBank/DDBJ whole genome shotgun (WGS) entry which is preliminary data.</text>
</comment>
<dbReference type="AlphaFoldDB" id="A0A9Q1F5A2"/>
<accession>A0A9Q1F5A2</accession>
<organism evidence="1 2">
    <name type="scientific">Synaphobranchus kaupii</name>
    <name type="common">Kaup's arrowtooth eel</name>
    <dbReference type="NCBI Taxonomy" id="118154"/>
    <lineage>
        <taxon>Eukaryota</taxon>
        <taxon>Metazoa</taxon>
        <taxon>Chordata</taxon>
        <taxon>Craniata</taxon>
        <taxon>Vertebrata</taxon>
        <taxon>Euteleostomi</taxon>
        <taxon>Actinopterygii</taxon>
        <taxon>Neopterygii</taxon>
        <taxon>Teleostei</taxon>
        <taxon>Anguilliformes</taxon>
        <taxon>Synaphobranchidae</taxon>
        <taxon>Synaphobranchus</taxon>
    </lineage>
</organism>
<protein>
    <submittedName>
        <fullName evidence="1">Uncharacterized protein</fullName>
    </submittedName>
</protein>